<dbReference type="EMBL" id="JADBEM010000001">
    <property type="protein sequence ID" value="MBE1604881.1"/>
    <property type="molecule type" value="Genomic_DNA"/>
</dbReference>
<dbReference type="AlphaFoldDB" id="A0A927MQ81"/>
<name>A0A927MQ81_9ACTN</name>
<protein>
    <submittedName>
        <fullName evidence="1">Uncharacterized protein</fullName>
    </submittedName>
</protein>
<reference evidence="1" key="1">
    <citation type="submission" date="2020-10" db="EMBL/GenBank/DDBJ databases">
        <title>Sequencing the genomes of 1000 actinobacteria strains.</title>
        <authorList>
            <person name="Klenk H.-P."/>
        </authorList>
    </citation>
    <scope>NUCLEOTIDE SEQUENCE</scope>
    <source>
        <strain evidence="1">DSM 45354</strain>
    </source>
</reference>
<sequence length="67" mass="6877">MASDALGELGHLLVPGRQFLTTAGAEQNREAVNAHSRGAGTAGLFGMGRVHRADVAREMLGFTAVGA</sequence>
<proteinExistence type="predicted"/>
<evidence type="ECO:0000313" key="1">
    <source>
        <dbReference type="EMBL" id="MBE1604881.1"/>
    </source>
</evidence>
<evidence type="ECO:0000313" key="2">
    <source>
        <dbReference type="Proteomes" id="UP000638648"/>
    </source>
</evidence>
<dbReference type="RefSeq" id="WP_192749316.1">
    <property type="nucleotide sequence ID" value="NZ_BAABJL010000002.1"/>
</dbReference>
<comment type="caution">
    <text evidence="1">The sequence shown here is derived from an EMBL/GenBank/DDBJ whole genome shotgun (WGS) entry which is preliminary data.</text>
</comment>
<dbReference type="Proteomes" id="UP000638648">
    <property type="component" value="Unassembled WGS sequence"/>
</dbReference>
<keyword evidence="2" id="KW-1185">Reference proteome</keyword>
<gene>
    <name evidence="1" type="ORF">HEB94_001729</name>
</gene>
<accession>A0A927MQ81</accession>
<organism evidence="1 2">
    <name type="scientific">Actinopolymorpha pittospori</name>
    <dbReference type="NCBI Taxonomy" id="648752"/>
    <lineage>
        <taxon>Bacteria</taxon>
        <taxon>Bacillati</taxon>
        <taxon>Actinomycetota</taxon>
        <taxon>Actinomycetes</taxon>
        <taxon>Propionibacteriales</taxon>
        <taxon>Actinopolymorphaceae</taxon>
        <taxon>Actinopolymorpha</taxon>
    </lineage>
</organism>